<dbReference type="Proteomes" id="UP000196710">
    <property type="component" value="Chromosome"/>
</dbReference>
<evidence type="ECO:0000256" key="1">
    <source>
        <dbReference type="ARBA" id="ARBA00004167"/>
    </source>
</evidence>
<dbReference type="Proteomes" id="UP000596035">
    <property type="component" value="Chromosome"/>
</dbReference>
<evidence type="ECO:0000313" key="11">
    <source>
        <dbReference type="Proteomes" id="UP000596035"/>
    </source>
</evidence>
<dbReference type="CDD" id="cd08829">
    <property type="entry name" value="SPFH_paraslipin"/>
    <property type="match status" value="1"/>
</dbReference>
<organism evidence="9 11">
    <name type="scientific">Acutalibacter muris</name>
    <dbReference type="NCBI Taxonomy" id="1796620"/>
    <lineage>
        <taxon>Bacteria</taxon>
        <taxon>Bacillati</taxon>
        <taxon>Bacillota</taxon>
        <taxon>Clostridia</taxon>
        <taxon>Eubacteriales</taxon>
        <taxon>Acutalibacteraceae</taxon>
        <taxon>Acutalibacter</taxon>
    </lineage>
</organism>
<evidence type="ECO:0000256" key="2">
    <source>
        <dbReference type="ARBA" id="ARBA00008164"/>
    </source>
</evidence>
<accession>A0A1Z2XW77</accession>
<evidence type="ECO:0000256" key="5">
    <source>
        <dbReference type="ARBA" id="ARBA00023136"/>
    </source>
</evidence>
<feature type="transmembrane region" description="Helical" evidence="6">
    <location>
        <begin position="6"/>
        <end position="25"/>
    </location>
</feature>
<evidence type="ECO:0000313" key="8">
    <source>
        <dbReference type="EMBL" id="ASB42708.1"/>
    </source>
</evidence>
<protein>
    <submittedName>
        <fullName evidence="9">SPFH/Band 7/PHB domain protein</fullName>
    </submittedName>
</protein>
<dbReference type="EMBL" id="CP021422">
    <property type="protein sequence ID" value="ASB42708.1"/>
    <property type="molecule type" value="Genomic_DNA"/>
</dbReference>
<evidence type="ECO:0000256" key="6">
    <source>
        <dbReference type="SAM" id="Phobius"/>
    </source>
</evidence>
<reference evidence="9 11" key="3">
    <citation type="submission" date="2020-11" db="EMBL/GenBank/DDBJ databases">
        <title>Closed and high quality bacterial genomes of the OMM12 community.</title>
        <authorList>
            <person name="Marbouty M."/>
            <person name="Lamy-Besnier Q."/>
            <person name="Debarbieux L."/>
            <person name="Koszul R."/>
        </authorList>
    </citation>
    <scope>NUCLEOTIDE SEQUENCE [LARGE SCALE GENOMIC DNA]</scope>
    <source>
        <strain evidence="9 11">KB18</strain>
    </source>
</reference>
<dbReference type="RefSeq" id="WP_066541543.1">
    <property type="nucleotide sequence ID" value="NZ_CAJTCQ010000003.1"/>
</dbReference>
<sequence>MPNFGAIGGVLVLVVLIVFLLLVIISNIKIVPQAHAYVVERLGAFHAAWNTGLHITIPFIDRIAKKVSLKEQVIDFPPQPVITKDNVTMQIDTVVYFQITDPKLYAYGVENPISAIENLSATTLRNIIGEMELDHTLTSRDVINSKIRVILDEATDPWGIKVNRVELKNIIPPREIQDSMEKQMKAERERRAKILDAEGEKRSAILIAEGEKESAVLRAEAVKETKIREAQGEAEAILSVQRAMADAIKLMNEANPSEQVIALKSLEAFQTAADGRATKIIVPSNIQSLAGLATSVKEIFDSETSK</sequence>
<proteinExistence type="inferred from homology"/>
<feature type="domain" description="Band 7" evidence="7">
    <location>
        <begin position="26"/>
        <end position="184"/>
    </location>
</feature>
<keyword evidence="10" id="KW-1185">Reference proteome</keyword>
<dbReference type="InterPro" id="IPR001107">
    <property type="entry name" value="Band_7"/>
</dbReference>
<dbReference type="InterPro" id="IPR018080">
    <property type="entry name" value="Band_7/stomatin-like_CS"/>
</dbReference>
<evidence type="ECO:0000256" key="3">
    <source>
        <dbReference type="ARBA" id="ARBA00022692"/>
    </source>
</evidence>
<gene>
    <name evidence="8" type="ORF">ADH66_08360</name>
    <name evidence="9" type="ORF">I5Q82_18395</name>
</gene>
<keyword evidence="4 6" id="KW-1133">Transmembrane helix</keyword>
<dbReference type="InterPro" id="IPR001972">
    <property type="entry name" value="Stomatin_HflK_fam"/>
</dbReference>
<comment type="subcellular location">
    <subcellularLocation>
        <location evidence="1">Membrane</location>
        <topology evidence="1">Single-pass membrane protein</topology>
    </subcellularLocation>
</comment>
<dbReference type="GO" id="GO:0098552">
    <property type="term" value="C:side of membrane"/>
    <property type="evidence" value="ECO:0007669"/>
    <property type="project" value="UniProtKB-ARBA"/>
</dbReference>
<evidence type="ECO:0000259" key="7">
    <source>
        <dbReference type="SMART" id="SM00244"/>
    </source>
</evidence>
<reference evidence="8" key="1">
    <citation type="journal article" date="2017" name="Genome Announc.">
        <title>High-Quality Whole-Genome Sequences of the Oligo-Mouse-Microbiota Bacterial Community.</title>
        <authorList>
            <person name="Garzetti D."/>
            <person name="Brugiroux S."/>
            <person name="Bunk B."/>
            <person name="Pukall R."/>
            <person name="McCoy K.D."/>
            <person name="Macpherson A.J."/>
            <person name="Stecher B."/>
        </authorList>
    </citation>
    <scope>NUCLEOTIDE SEQUENCE</scope>
    <source>
        <strain evidence="8">KB18</strain>
    </source>
</reference>
<dbReference type="Pfam" id="PF01145">
    <property type="entry name" value="Band_7"/>
    <property type="match status" value="1"/>
</dbReference>
<dbReference type="KEGG" id="amur:ADH66_08360"/>
<evidence type="ECO:0000313" key="9">
    <source>
        <dbReference type="EMBL" id="QQR32148.1"/>
    </source>
</evidence>
<dbReference type="InterPro" id="IPR050710">
    <property type="entry name" value="Band7/mec-2_domain"/>
</dbReference>
<dbReference type="GO" id="GO:0005886">
    <property type="term" value="C:plasma membrane"/>
    <property type="evidence" value="ECO:0007669"/>
    <property type="project" value="UniProtKB-ARBA"/>
</dbReference>
<dbReference type="Gene3D" id="3.30.479.30">
    <property type="entry name" value="Band 7 domain"/>
    <property type="match status" value="1"/>
</dbReference>
<dbReference type="PANTHER" id="PTHR43327">
    <property type="entry name" value="STOMATIN-LIKE PROTEIN 2, MITOCHONDRIAL"/>
    <property type="match status" value="1"/>
</dbReference>
<evidence type="ECO:0000313" key="10">
    <source>
        <dbReference type="Proteomes" id="UP000196710"/>
    </source>
</evidence>
<dbReference type="EMBL" id="CP065321">
    <property type="protein sequence ID" value="QQR32148.1"/>
    <property type="molecule type" value="Genomic_DNA"/>
</dbReference>
<dbReference type="FunFam" id="3.30.479.30:FF:000004">
    <property type="entry name" value="Putative membrane protease family, stomatin"/>
    <property type="match status" value="1"/>
</dbReference>
<dbReference type="SUPFAM" id="SSF117892">
    <property type="entry name" value="Band 7/SPFH domain"/>
    <property type="match status" value="1"/>
</dbReference>
<keyword evidence="5 6" id="KW-0472">Membrane</keyword>
<dbReference type="PRINTS" id="PR00721">
    <property type="entry name" value="STOMATIN"/>
</dbReference>
<evidence type="ECO:0000256" key="4">
    <source>
        <dbReference type="ARBA" id="ARBA00022989"/>
    </source>
</evidence>
<dbReference type="SMART" id="SM00244">
    <property type="entry name" value="PHB"/>
    <property type="match status" value="1"/>
</dbReference>
<name>A0A1Z2XW77_9FIRM</name>
<dbReference type="AlphaFoldDB" id="A0A1Z2XW77"/>
<keyword evidence="3 6" id="KW-0812">Transmembrane</keyword>
<comment type="similarity">
    <text evidence="2">Belongs to the band 7/mec-2 family.</text>
</comment>
<reference evidence="10" key="2">
    <citation type="submission" date="2017-05" db="EMBL/GenBank/DDBJ databases">
        <title>Improved OligoMM genomes.</title>
        <authorList>
            <person name="Garzetti D."/>
        </authorList>
    </citation>
    <scope>NUCLEOTIDE SEQUENCE [LARGE SCALE GENOMIC DNA]</scope>
    <source>
        <strain evidence="10">KB18</strain>
    </source>
</reference>
<dbReference type="PANTHER" id="PTHR43327:SF10">
    <property type="entry name" value="STOMATIN-LIKE PROTEIN 2, MITOCHONDRIAL"/>
    <property type="match status" value="1"/>
</dbReference>
<dbReference type="InterPro" id="IPR036013">
    <property type="entry name" value="Band_7/SPFH_dom_sf"/>
</dbReference>
<dbReference type="PROSITE" id="PS01270">
    <property type="entry name" value="BAND_7"/>
    <property type="match status" value="1"/>
</dbReference>